<evidence type="ECO:0000313" key="2">
    <source>
        <dbReference type="EMBL" id="PHU36004.1"/>
    </source>
</evidence>
<evidence type="ECO:0000313" key="3">
    <source>
        <dbReference type="Proteomes" id="UP000225889"/>
    </source>
</evidence>
<proteinExistence type="predicted"/>
<dbReference type="Proteomes" id="UP000225889">
    <property type="component" value="Unassembled WGS sequence"/>
</dbReference>
<protein>
    <recommendedName>
        <fullName evidence="1">YqbQ/XkdQ domain-containing protein</fullName>
    </recommendedName>
</protein>
<dbReference type="AlphaFoldDB" id="A0A2G3DYC8"/>
<accession>A0A2G3DYC8</accession>
<sequence>MKLYLIQIEGNIETTYDITEIVASYTWQGSTEQASRQLDVDVLNAPLDPNLQDVPRISAGNFVKLAQSQDAVPLFFGMFYNSDRASQVGTITYTAYDMLYHALKSKWSRSFKNMTAEAITIACCQEVGITPGNIIATGINIKKMLIDNESIFDTMLKAYNKVSLINGKKYMFKMSGMALDVFEKGYVSSGILLTDDSNLTDVNIKEDANDIVNRVKIYDQNGNQIGVVNDDDSIKRFGVFQETYSQEEGVAPEAAAKENFKSPSQEFSCEAIGDIGCIAGYGIYIKDTSTGLVGHYWITQDSHHFEGGVHTMSLTLSFKNLMTESELTYSEEDE</sequence>
<feature type="domain" description="YqbQ/XkdQ" evidence="1">
    <location>
        <begin position="26"/>
        <end position="316"/>
    </location>
</feature>
<gene>
    <name evidence="2" type="ORF">CSX01_01865</name>
</gene>
<dbReference type="SUPFAM" id="SSF69279">
    <property type="entry name" value="Phage tail proteins"/>
    <property type="match status" value="1"/>
</dbReference>
<dbReference type="RefSeq" id="WP_099391223.1">
    <property type="nucleotide sequence ID" value="NZ_PDYF01000007.1"/>
</dbReference>
<dbReference type="InterPro" id="IPR056937">
    <property type="entry name" value="YqbQ/XkdQ"/>
</dbReference>
<reference evidence="2 3" key="2">
    <citation type="submission" date="2017-10" db="EMBL/GenBank/DDBJ databases">
        <authorList>
            <person name="Banno H."/>
            <person name="Chua N.-H."/>
        </authorList>
    </citation>
    <scope>NUCLEOTIDE SEQUENCE [LARGE SCALE GENOMIC DNA]</scope>
    <source>
        <strain evidence="2 3">JK626</strain>
    </source>
</reference>
<dbReference type="EMBL" id="PDYF01000007">
    <property type="protein sequence ID" value="PHU36004.1"/>
    <property type="molecule type" value="Genomic_DNA"/>
</dbReference>
<comment type="caution">
    <text evidence="2">The sequence shown here is derived from an EMBL/GenBank/DDBJ whole genome shotgun (WGS) entry which is preliminary data.</text>
</comment>
<organism evidence="2 3">
    <name type="scientific">Pseudobutyrivibrio ruminis</name>
    <dbReference type="NCBI Taxonomy" id="46206"/>
    <lineage>
        <taxon>Bacteria</taxon>
        <taxon>Bacillati</taxon>
        <taxon>Bacillota</taxon>
        <taxon>Clostridia</taxon>
        <taxon>Lachnospirales</taxon>
        <taxon>Lachnospiraceae</taxon>
        <taxon>Pseudobutyrivibrio</taxon>
    </lineage>
</organism>
<reference evidence="2 3" key="1">
    <citation type="submission" date="2017-10" db="EMBL/GenBank/DDBJ databases">
        <title>Resolving the taxonomy of Roseburia spp., Eubacterium rectale and Agathobacter spp. through phylogenomic analysis.</title>
        <authorList>
            <person name="Sheridan P.O."/>
            <person name="Walker A.W."/>
            <person name="Duncan S.H."/>
            <person name="Scott K.P."/>
            <person name="Toole P.W.O."/>
            <person name="Luis P."/>
            <person name="Flint H.J."/>
        </authorList>
    </citation>
    <scope>NUCLEOTIDE SEQUENCE [LARGE SCALE GENOMIC DNA]</scope>
    <source>
        <strain evidence="2 3">JK626</strain>
    </source>
</reference>
<evidence type="ECO:0000259" key="1">
    <source>
        <dbReference type="Pfam" id="PF24032"/>
    </source>
</evidence>
<dbReference type="Pfam" id="PF24032">
    <property type="entry name" value="YQBQ"/>
    <property type="match status" value="1"/>
</dbReference>
<name>A0A2G3DYC8_9FIRM</name>